<proteinExistence type="predicted"/>
<reference evidence="1 2" key="1">
    <citation type="submission" date="2016-05" db="EMBL/GenBank/DDBJ databases">
        <title>Complete genome sequence of Novosphingobium guangzhouense SA925(T).</title>
        <authorList>
            <person name="Sha S."/>
        </authorList>
    </citation>
    <scope>NUCLEOTIDE SEQUENCE [LARGE SCALE GENOMIC DNA]</scope>
    <source>
        <strain evidence="1 2">SA925</strain>
    </source>
</reference>
<evidence type="ECO:0000313" key="2">
    <source>
        <dbReference type="Proteomes" id="UP000236327"/>
    </source>
</evidence>
<name>A0A2K2G3K2_9SPHN</name>
<dbReference type="AlphaFoldDB" id="A0A2K2G3K2"/>
<sequence length="76" mass="8289">MRLIGYAEDADTFRDYVHQSHWAFLPSVGLAPGPDTRVACDFEKTGVAVPRNPALESLIAEVEAEIGRYGKLALVS</sequence>
<gene>
    <name evidence="1" type="ORF">A8V01_15490</name>
</gene>
<accession>A0A2K2G3K2</accession>
<dbReference type="Proteomes" id="UP000236327">
    <property type="component" value="Unassembled WGS sequence"/>
</dbReference>
<keyword evidence="2" id="KW-1185">Reference proteome</keyword>
<evidence type="ECO:0000313" key="1">
    <source>
        <dbReference type="EMBL" id="PNU05568.1"/>
    </source>
</evidence>
<comment type="caution">
    <text evidence="1">The sequence shown here is derived from an EMBL/GenBank/DDBJ whole genome shotgun (WGS) entry which is preliminary data.</text>
</comment>
<protein>
    <submittedName>
        <fullName evidence="1">Uncharacterized protein</fullName>
    </submittedName>
</protein>
<dbReference type="EMBL" id="LYMM01000024">
    <property type="protein sequence ID" value="PNU05568.1"/>
    <property type="molecule type" value="Genomic_DNA"/>
</dbReference>
<organism evidence="1 2">
    <name type="scientific">Novosphingobium guangzhouense</name>
    <dbReference type="NCBI Taxonomy" id="1850347"/>
    <lineage>
        <taxon>Bacteria</taxon>
        <taxon>Pseudomonadati</taxon>
        <taxon>Pseudomonadota</taxon>
        <taxon>Alphaproteobacteria</taxon>
        <taxon>Sphingomonadales</taxon>
        <taxon>Sphingomonadaceae</taxon>
        <taxon>Novosphingobium</taxon>
    </lineage>
</organism>